<organism evidence="20 21">
    <name type="scientific">Meripilus lineatus</name>
    <dbReference type="NCBI Taxonomy" id="2056292"/>
    <lineage>
        <taxon>Eukaryota</taxon>
        <taxon>Fungi</taxon>
        <taxon>Dikarya</taxon>
        <taxon>Basidiomycota</taxon>
        <taxon>Agaricomycotina</taxon>
        <taxon>Agaricomycetes</taxon>
        <taxon>Polyporales</taxon>
        <taxon>Meripilaceae</taxon>
        <taxon>Meripilus</taxon>
    </lineage>
</organism>
<dbReference type="InterPro" id="IPR023801">
    <property type="entry name" value="His_deacetylse_dom"/>
</dbReference>
<evidence type="ECO:0000256" key="16">
    <source>
        <dbReference type="ARBA" id="ARBA00040347"/>
    </source>
</evidence>
<evidence type="ECO:0000256" key="6">
    <source>
        <dbReference type="ARBA" id="ARBA00012111"/>
    </source>
</evidence>
<evidence type="ECO:0000256" key="10">
    <source>
        <dbReference type="ARBA" id="ARBA00022723"/>
    </source>
</evidence>
<evidence type="ECO:0000256" key="11">
    <source>
        <dbReference type="ARBA" id="ARBA00022801"/>
    </source>
</evidence>
<evidence type="ECO:0000256" key="9">
    <source>
        <dbReference type="ARBA" id="ARBA00022491"/>
    </source>
</evidence>
<keyword evidence="14" id="KW-0804">Transcription</keyword>
<dbReference type="SUPFAM" id="SSF52768">
    <property type="entry name" value="Arginase/deacetylase"/>
    <property type="match status" value="1"/>
</dbReference>
<dbReference type="PANTHER" id="PTHR10625:SF14">
    <property type="entry name" value="HISTONE DEACETYLASE 8"/>
    <property type="match status" value="1"/>
</dbReference>
<name>A0AAD5V5Q6_9APHY</name>
<evidence type="ECO:0000256" key="1">
    <source>
        <dbReference type="ARBA" id="ARBA00001968"/>
    </source>
</evidence>
<dbReference type="Proteomes" id="UP001212997">
    <property type="component" value="Unassembled WGS sequence"/>
</dbReference>
<evidence type="ECO:0000256" key="17">
    <source>
        <dbReference type="ARBA" id="ARBA00041964"/>
    </source>
</evidence>
<evidence type="ECO:0000256" key="7">
    <source>
        <dbReference type="ARBA" id="ARBA00022454"/>
    </source>
</evidence>
<dbReference type="EC" id="3.5.1.98" evidence="6"/>
<dbReference type="InterPro" id="IPR037138">
    <property type="entry name" value="His_deacetylse_dom_sf"/>
</dbReference>
<dbReference type="GO" id="GO:0005634">
    <property type="term" value="C:nucleus"/>
    <property type="evidence" value="ECO:0007669"/>
    <property type="project" value="UniProtKB-SubCell"/>
</dbReference>
<evidence type="ECO:0000256" key="14">
    <source>
        <dbReference type="ARBA" id="ARBA00023163"/>
    </source>
</evidence>
<dbReference type="PRINTS" id="PR01270">
    <property type="entry name" value="HDASUPER"/>
</dbReference>
<dbReference type="AlphaFoldDB" id="A0AAD5V5Q6"/>
<dbReference type="GO" id="GO:0031507">
    <property type="term" value="P:heterochromatin formation"/>
    <property type="evidence" value="ECO:0007669"/>
    <property type="project" value="TreeGrafter"/>
</dbReference>
<evidence type="ECO:0000256" key="5">
    <source>
        <dbReference type="ARBA" id="ARBA00006457"/>
    </source>
</evidence>
<dbReference type="PANTHER" id="PTHR10625">
    <property type="entry name" value="HISTONE DEACETYLASE HDAC1-RELATED"/>
    <property type="match status" value="1"/>
</dbReference>
<comment type="cofactor">
    <cofactor evidence="1">
        <name>a divalent metal cation</name>
        <dbReference type="ChEBI" id="CHEBI:60240"/>
    </cofactor>
</comment>
<keyword evidence="21" id="KW-1185">Reference proteome</keyword>
<dbReference type="InterPro" id="IPR023696">
    <property type="entry name" value="Ureohydrolase_dom_sf"/>
</dbReference>
<evidence type="ECO:0000256" key="4">
    <source>
        <dbReference type="ARBA" id="ARBA00004496"/>
    </source>
</evidence>
<keyword evidence="8" id="KW-0963">Cytoplasm</keyword>
<dbReference type="GO" id="GO:0046872">
    <property type="term" value="F:metal ion binding"/>
    <property type="evidence" value="ECO:0007669"/>
    <property type="project" value="UniProtKB-KW"/>
</dbReference>
<dbReference type="PRINTS" id="PR01271">
    <property type="entry name" value="HISDACETLASE"/>
</dbReference>
<comment type="similarity">
    <text evidence="5">Belongs to the histone deacetylase family. HD type 1 subfamily.</text>
</comment>
<dbReference type="InterPro" id="IPR000286">
    <property type="entry name" value="HDACs"/>
</dbReference>
<keyword evidence="13" id="KW-0805">Transcription regulation</keyword>
<evidence type="ECO:0000313" key="20">
    <source>
        <dbReference type="EMBL" id="KAJ3486563.1"/>
    </source>
</evidence>
<evidence type="ECO:0000256" key="3">
    <source>
        <dbReference type="ARBA" id="ARBA00004286"/>
    </source>
</evidence>
<keyword evidence="9" id="KW-0678">Repressor</keyword>
<dbReference type="EMBL" id="JANAWD010000117">
    <property type="protein sequence ID" value="KAJ3486563.1"/>
    <property type="molecule type" value="Genomic_DNA"/>
</dbReference>
<evidence type="ECO:0000256" key="2">
    <source>
        <dbReference type="ARBA" id="ARBA00004123"/>
    </source>
</evidence>
<dbReference type="Gene3D" id="3.40.800.20">
    <property type="entry name" value="Histone deacetylase domain"/>
    <property type="match status" value="1"/>
</dbReference>
<dbReference type="GO" id="GO:0005694">
    <property type="term" value="C:chromosome"/>
    <property type="evidence" value="ECO:0007669"/>
    <property type="project" value="UniProtKB-SubCell"/>
</dbReference>
<accession>A0AAD5V5Q6</accession>
<evidence type="ECO:0000256" key="18">
    <source>
        <dbReference type="ARBA" id="ARBA00042783"/>
    </source>
</evidence>
<comment type="subcellular location">
    <subcellularLocation>
        <location evidence="3">Chromosome</location>
    </subcellularLocation>
    <subcellularLocation>
        <location evidence="4">Cytoplasm</location>
    </subcellularLocation>
    <subcellularLocation>
        <location evidence="2">Nucleus</location>
    </subcellularLocation>
</comment>
<keyword evidence="10" id="KW-0479">Metal-binding</keyword>
<dbReference type="GO" id="GO:0141221">
    <property type="term" value="F:histone deacetylase activity, hydrolytic mechanism"/>
    <property type="evidence" value="ECO:0007669"/>
    <property type="project" value="UniProtKB-EC"/>
</dbReference>
<protein>
    <recommendedName>
        <fullName evidence="16">Histone deacetylase 8</fullName>
        <ecNumber evidence="6">3.5.1.98</ecNumber>
    </recommendedName>
    <alternativeName>
        <fullName evidence="17">Protein deacetylase HDAC8</fullName>
    </alternativeName>
    <alternativeName>
        <fullName evidence="18">Protein decrotonylase HDAC8</fullName>
    </alternativeName>
</protein>
<feature type="domain" description="Histone deacetylase" evidence="19">
    <location>
        <begin position="72"/>
        <end position="371"/>
    </location>
</feature>
<comment type="caution">
    <text evidence="20">The sequence shown here is derived from an EMBL/GenBank/DDBJ whole genome shotgun (WGS) entry which is preliminary data.</text>
</comment>
<reference evidence="20" key="1">
    <citation type="submission" date="2022-07" db="EMBL/GenBank/DDBJ databases">
        <title>Genome Sequence of Physisporinus lineatus.</title>
        <authorList>
            <person name="Buettner E."/>
        </authorList>
    </citation>
    <scope>NUCLEOTIDE SEQUENCE</scope>
    <source>
        <strain evidence="20">VT162</strain>
    </source>
</reference>
<evidence type="ECO:0000256" key="13">
    <source>
        <dbReference type="ARBA" id="ARBA00023015"/>
    </source>
</evidence>
<dbReference type="GO" id="GO:0005737">
    <property type="term" value="C:cytoplasm"/>
    <property type="evidence" value="ECO:0007669"/>
    <property type="project" value="UniProtKB-SubCell"/>
</dbReference>
<evidence type="ECO:0000256" key="15">
    <source>
        <dbReference type="ARBA" id="ARBA00023242"/>
    </source>
</evidence>
<evidence type="ECO:0000256" key="8">
    <source>
        <dbReference type="ARBA" id="ARBA00022490"/>
    </source>
</evidence>
<keyword evidence="15" id="KW-0539">Nucleus</keyword>
<sequence>MDPQADVVMAESTDLVGKIRVVTYIVSNELAKVPRLSSFTRTFEVMLYSHSPGFFPASIKQSQDGLATIRPMGPVRATLKDLSAYHTDDYLQFILDSKNVSKRNISAEHITEFGLEEDCPIFVGLPDYAQLVAAAKSLIEGGADIAICWDGGRYIVANIFEMPSMTSALRHHSQKAQASGYCYVADCVLSILTLRRSHIALPGGSTRRPRIMYLDLDLHFSDAVSQSFYRSSGRLGGSQVLTLSVHHAAPGFFPPSTLSSLSDPLDPSFDPFTLSLPLSQGACSSTFSKIWPSIEGVKDTFQPDYVVVQCGVDGLVGDPCAVWNWSLGDREGSLGWCIDRICNHWRLKTLLLGGGGYNSPNAARAWAYLTSIAVCYPSALEYFDIESDYSQLERPLPLETDIPDHPAFPLYAPSFTLDVPAGYVQDRNSDAYLSEVEDKFRAIIEIIKSRIE</sequence>
<keyword evidence="11" id="KW-0378">Hydrolase</keyword>
<dbReference type="InterPro" id="IPR003084">
    <property type="entry name" value="HDAC_I/II"/>
</dbReference>
<gene>
    <name evidence="20" type="ORF">NLI96_g4154</name>
</gene>
<keyword evidence="7" id="KW-0158">Chromosome</keyword>
<dbReference type="Pfam" id="PF00850">
    <property type="entry name" value="Hist_deacetyl"/>
    <property type="match status" value="1"/>
</dbReference>
<keyword evidence="12" id="KW-0156">Chromatin regulator</keyword>
<proteinExistence type="inferred from homology"/>
<evidence type="ECO:0000313" key="21">
    <source>
        <dbReference type="Proteomes" id="UP001212997"/>
    </source>
</evidence>
<evidence type="ECO:0000259" key="19">
    <source>
        <dbReference type="Pfam" id="PF00850"/>
    </source>
</evidence>
<evidence type="ECO:0000256" key="12">
    <source>
        <dbReference type="ARBA" id="ARBA00022853"/>
    </source>
</evidence>